<evidence type="ECO:0000256" key="1">
    <source>
        <dbReference type="SAM" id="Phobius"/>
    </source>
</evidence>
<feature type="transmembrane region" description="Helical" evidence="1">
    <location>
        <begin position="43"/>
        <end position="63"/>
    </location>
</feature>
<gene>
    <name evidence="2" type="ORF">OIK42_16740</name>
</gene>
<keyword evidence="3" id="KW-1185">Reference proteome</keyword>
<accession>A0ABT5L5T6</accession>
<evidence type="ECO:0000313" key="2">
    <source>
        <dbReference type="EMBL" id="MDC8832405.1"/>
    </source>
</evidence>
<dbReference type="RefSeq" id="WP_273642228.1">
    <property type="nucleotide sequence ID" value="NZ_JAQQXP010000003.1"/>
</dbReference>
<dbReference type="Proteomes" id="UP001218788">
    <property type="component" value="Unassembled WGS sequence"/>
</dbReference>
<sequence length="108" mass="12626">MDIKEYIDYFPEIADRERHEQFTLLEQARDTSFTPAAKRLFQMYCWLLPVFMIIGLGGLLYSLFGYSSWLPVAAFVIGLIISRQMINQRRKALIQRGLQQVLTPSDQH</sequence>
<organism evidence="2 3">
    <name type="scientific">Alteromonas gilva</name>
    <dbReference type="NCBI Taxonomy" id="2987522"/>
    <lineage>
        <taxon>Bacteria</taxon>
        <taxon>Pseudomonadati</taxon>
        <taxon>Pseudomonadota</taxon>
        <taxon>Gammaproteobacteria</taxon>
        <taxon>Alteromonadales</taxon>
        <taxon>Alteromonadaceae</taxon>
        <taxon>Alteromonas/Salinimonas group</taxon>
        <taxon>Alteromonas</taxon>
    </lineage>
</organism>
<keyword evidence="1" id="KW-0472">Membrane</keyword>
<keyword evidence="1" id="KW-0812">Transmembrane</keyword>
<evidence type="ECO:0000313" key="3">
    <source>
        <dbReference type="Proteomes" id="UP001218788"/>
    </source>
</evidence>
<reference evidence="2 3" key="1">
    <citation type="submission" date="2022-10" db="EMBL/GenBank/DDBJ databases">
        <title>Alteromonas sp. chi3 Genome sequencing.</title>
        <authorList>
            <person name="Park S."/>
        </authorList>
    </citation>
    <scope>NUCLEOTIDE SEQUENCE [LARGE SCALE GENOMIC DNA]</scope>
    <source>
        <strain evidence="3">chi3</strain>
    </source>
</reference>
<feature type="transmembrane region" description="Helical" evidence="1">
    <location>
        <begin position="69"/>
        <end position="86"/>
    </location>
</feature>
<keyword evidence="1" id="KW-1133">Transmembrane helix</keyword>
<proteinExistence type="predicted"/>
<protein>
    <submittedName>
        <fullName evidence="2">Uncharacterized protein</fullName>
    </submittedName>
</protein>
<dbReference type="EMBL" id="JAQQXP010000003">
    <property type="protein sequence ID" value="MDC8832405.1"/>
    <property type="molecule type" value="Genomic_DNA"/>
</dbReference>
<name>A0ABT5L5T6_9ALTE</name>
<comment type="caution">
    <text evidence="2">The sequence shown here is derived from an EMBL/GenBank/DDBJ whole genome shotgun (WGS) entry which is preliminary data.</text>
</comment>